<feature type="coiled-coil region" evidence="3">
    <location>
        <begin position="59"/>
        <end position="121"/>
    </location>
</feature>
<comment type="caution">
    <text evidence="4">The sequence shown here is derived from an EMBL/GenBank/DDBJ whole genome shotgun (WGS) entry which is preliminary data.</text>
</comment>
<protein>
    <submittedName>
        <fullName evidence="4">Uncharacterized protein</fullName>
    </submittedName>
</protein>
<feature type="coiled-coil region" evidence="3">
    <location>
        <begin position="151"/>
        <end position="227"/>
    </location>
</feature>
<evidence type="ECO:0000256" key="1">
    <source>
        <dbReference type="ARBA" id="ARBA00005485"/>
    </source>
</evidence>
<dbReference type="GO" id="GO:0005829">
    <property type="term" value="C:cytosol"/>
    <property type="evidence" value="ECO:0007669"/>
    <property type="project" value="TreeGrafter"/>
</dbReference>
<name>A0AAD3T8V3_NEPGR</name>
<dbReference type="InterPro" id="IPR008545">
    <property type="entry name" value="Web"/>
</dbReference>
<dbReference type="EMBL" id="BSYO01000028">
    <property type="protein sequence ID" value="GMH25045.1"/>
    <property type="molecule type" value="Genomic_DNA"/>
</dbReference>
<evidence type="ECO:0000256" key="2">
    <source>
        <dbReference type="ARBA" id="ARBA00023054"/>
    </source>
</evidence>
<reference evidence="4" key="1">
    <citation type="submission" date="2023-05" db="EMBL/GenBank/DDBJ databases">
        <title>Nepenthes gracilis genome sequencing.</title>
        <authorList>
            <person name="Fukushima K."/>
        </authorList>
    </citation>
    <scope>NUCLEOTIDE SEQUENCE</scope>
    <source>
        <strain evidence="4">SING2019-196</strain>
    </source>
</reference>
<gene>
    <name evidence="4" type="ORF">Nepgr_026888</name>
</gene>
<dbReference type="GO" id="GO:0009903">
    <property type="term" value="P:chloroplast avoidance movement"/>
    <property type="evidence" value="ECO:0007669"/>
    <property type="project" value="TreeGrafter"/>
</dbReference>
<evidence type="ECO:0000313" key="5">
    <source>
        <dbReference type="Proteomes" id="UP001279734"/>
    </source>
</evidence>
<sequence>MHMKDRPKIMGSPKVGVGEIDTRAPFHSVKDAVSLFGDTAFSGEKYAIKKVKPFSAEKVLVKETQLHLAQKELNKLQEQLKNAENTKVEALAELEKARQTMEELTKRLKTTSEMKDAAIKATEAAKIQAKQLEESNSSNIAVTNGAQKFDLERTKAQYTTVLSELNAAKQEVAKTHQDCNALLEAKANATKLAVEAEFAVKAHTERADEISRDISGAKETIEKVRQTLIKTQHEQVEIFSEKDRQRKSYQASLYEYAKKLQVIKKEFDPELSKNLDVQLAETMGEIETLQNEINNAKVSDVDSMRSRPRIWMVQRGHCRKCWKRKVPFRACWSLSSVNWRILEKCMQN</sequence>
<dbReference type="PANTHER" id="PTHR32054:SF3">
    <property type="entry name" value="HEAVY CHAIN, PUTATIVE, EXPRESSED-RELATED"/>
    <property type="match status" value="1"/>
</dbReference>
<evidence type="ECO:0000313" key="4">
    <source>
        <dbReference type="EMBL" id="GMH25045.1"/>
    </source>
</evidence>
<accession>A0AAD3T8V3</accession>
<dbReference type="PANTHER" id="PTHR32054">
    <property type="entry name" value="HEAVY CHAIN, PUTATIVE, EXPRESSED-RELATED-RELATED"/>
    <property type="match status" value="1"/>
</dbReference>
<proteinExistence type="inferred from homology"/>
<dbReference type="AlphaFoldDB" id="A0AAD3T8V3"/>
<evidence type="ECO:0000256" key="3">
    <source>
        <dbReference type="SAM" id="Coils"/>
    </source>
</evidence>
<comment type="similarity">
    <text evidence="1">Belongs to the WEB family.</text>
</comment>
<dbReference type="Proteomes" id="UP001279734">
    <property type="component" value="Unassembled WGS sequence"/>
</dbReference>
<keyword evidence="5" id="KW-1185">Reference proteome</keyword>
<feature type="coiled-coil region" evidence="3">
    <location>
        <begin position="272"/>
        <end position="299"/>
    </location>
</feature>
<organism evidence="4 5">
    <name type="scientific">Nepenthes gracilis</name>
    <name type="common">Slender pitcher plant</name>
    <dbReference type="NCBI Taxonomy" id="150966"/>
    <lineage>
        <taxon>Eukaryota</taxon>
        <taxon>Viridiplantae</taxon>
        <taxon>Streptophyta</taxon>
        <taxon>Embryophyta</taxon>
        <taxon>Tracheophyta</taxon>
        <taxon>Spermatophyta</taxon>
        <taxon>Magnoliopsida</taxon>
        <taxon>eudicotyledons</taxon>
        <taxon>Gunneridae</taxon>
        <taxon>Pentapetalae</taxon>
        <taxon>Caryophyllales</taxon>
        <taxon>Nepenthaceae</taxon>
        <taxon>Nepenthes</taxon>
    </lineage>
</organism>
<keyword evidence="2 3" id="KW-0175">Coiled coil</keyword>
<dbReference type="GO" id="GO:0009904">
    <property type="term" value="P:chloroplast accumulation movement"/>
    <property type="evidence" value="ECO:0007669"/>
    <property type="project" value="TreeGrafter"/>
</dbReference>
<dbReference type="Pfam" id="PF05701">
    <property type="entry name" value="WEMBL"/>
    <property type="match status" value="1"/>
</dbReference>